<organism evidence="1 2">
    <name type="scientific">Ectobacillus funiculus</name>
    <dbReference type="NCBI Taxonomy" id="137993"/>
    <lineage>
        <taxon>Bacteria</taxon>
        <taxon>Bacillati</taxon>
        <taxon>Bacillota</taxon>
        <taxon>Bacilli</taxon>
        <taxon>Bacillales</taxon>
        <taxon>Bacillaceae</taxon>
        <taxon>Ectobacillus</taxon>
    </lineage>
</organism>
<dbReference type="EMBL" id="JBHMAF010000017">
    <property type="protein sequence ID" value="MFB9757778.1"/>
    <property type="molecule type" value="Genomic_DNA"/>
</dbReference>
<dbReference type="Proteomes" id="UP001589609">
    <property type="component" value="Unassembled WGS sequence"/>
</dbReference>
<evidence type="ECO:0000313" key="2">
    <source>
        <dbReference type="Proteomes" id="UP001589609"/>
    </source>
</evidence>
<protein>
    <submittedName>
        <fullName evidence="1">Uncharacterized protein</fullName>
    </submittedName>
</protein>
<proteinExistence type="predicted"/>
<keyword evidence="2" id="KW-1185">Reference proteome</keyword>
<sequence length="69" mass="7687">MLVPVLLLVASTVTLFLYATYARSLKQSEALLFNKGNIFGKHSRFVVCVKCGRAQMANGGYQECCRTRL</sequence>
<gene>
    <name evidence="1" type="ORF">ACFFMS_04370</name>
</gene>
<evidence type="ECO:0000313" key="1">
    <source>
        <dbReference type="EMBL" id="MFB9757778.1"/>
    </source>
</evidence>
<comment type="caution">
    <text evidence="1">The sequence shown here is derived from an EMBL/GenBank/DDBJ whole genome shotgun (WGS) entry which is preliminary data.</text>
</comment>
<name>A0ABV5WBY3_9BACI</name>
<reference evidence="1 2" key="1">
    <citation type="submission" date="2024-09" db="EMBL/GenBank/DDBJ databases">
        <authorList>
            <person name="Sun Q."/>
            <person name="Mori K."/>
        </authorList>
    </citation>
    <scope>NUCLEOTIDE SEQUENCE [LARGE SCALE GENOMIC DNA]</scope>
    <source>
        <strain evidence="1 2">JCM 11201</strain>
    </source>
</reference>
<accession>A0ABV5WBY3</accession>
<dbReference type="RefSeq" id="WP_129729106.1">
    <property type="nucleotide sequence ID" value="NZ_JAPCYI010000001.1"/>
</dbReference>